<organism evidence="1 2">
    <name type="scientific">Anthostomella pinea</name>
    <dbReference type="NCBI Taxonomy" id="933095"/>
    <lineage>
        <taxon>Eukaryota</taxon>
        <taxon>Fungi</taxon>
        <taxon>Dikarya</taxon>
        <taxon>Ascomycota</taxon>
        <taxon>Pezizomycotina</taxon>
        <taxon>Sordariomycetes</taxon>
        <taxon>Xylariomycetidae</taxon>
        <taxon>Xylariales</taxon>
        <taxon>Xylariaceae</taxon>
        <taxon>Anthostomella</taxon>
    </lineage>
</organism>
<comment type="caution">
    <text evidence="1">The sequence shown here is derived from an EMBL/GenBank/DDBJ whole genome shotgun (WGS) entry which is preliminary data.</text>
</comment>
<accession>A0AAI8YPB7</accession>
<sequence>MDIFIHQMPLLYGEGSKAFVRLQEEILKVSNDHTIFTWTWNESVPTDWVSMLAPSPEAFRHSASFIRTWTNLGKTRNYAMTNAVLDITLPLVQSWPYYIAILNVKHETQYAGMHACIPIRGFLDLGYREGNKLMERMPFPPSPMFIDPEWTLCRVPLFIRSRPDPSNRALRSMDLASTPTPIKHGFLIVMDSTQKLLDYKLQSSGDLKSMGDIYLLERTRIILGIDTYPPGVFDAARSLLIIPENRRTVSGALIRLGRTKDSVCIIFLGVVDGEASGLGRSLRFCQTMPSRLWGPPGDDSGRKLLLQSLMDEIKLKTESHTEHISSAFFHVALAHEVVMRGIGP</sequence>
<dbReference type="PANTHER" id="PTHR10622">
    <property type="entry name" value="HET DOMAIN-CONTAINING PROTEIN"/>
    <property type="match status" value="1"/>
</dbReference>
<dbReference type="AlphaFoldDB" id="A0AAI8YPB7"/>
<keyword evidence="2" id="KW-1185">Reference proteome</keyword>
<proteinExistence type="predicted"/>
<dbReference type="EMBL" id="CAUWAG010000018">
    <property type="protein sequence ID" value="CAJ2512065.1"/>
    <property type="molecule type" value="Genomic_DNA"/>
</dbReference>
<reference evidence="1" key="1">
    <citation type="submission" date="2023-10" db="EMBL/GenBank/DDBJ databases">
        <authorList>
            <person name="Hackl T."/>
        </authorList>
    </citation>
    <scope>NUCLEOTIDE SEQUENCE</scope>
</reference>
<dbReference type="Proteomes" id="UP001295740">
    <property type="component" value="Unassembled WGS sequence"/>
</dbReference>
<dbReference type="PANTHER" id="PTHR10622:SF10">
    <property type="entry name" value="HET DOMAIN-CONTAINING PROTEIN"/>
    <property type="match status" value="1"/>
</dbReference>
<protein>
    <submittedName>
        <fullName evidence="1">Uu.00g076900.m01.CDS01</fullName>
    </submittedName>
</protein>
<evidence type="ECO:0000313" key="2">
    <source>
        <dbReference type="Proteomes" id="UP001295740"/>
    </source>
</evidence>
<name>A0AAI8YPB7_9PEZI</name>
<gene>
    <name evidence="1" type="ORF">KHLLAP_LOCUS12533</name>
</gene>
<evidence type="ECO:0000313" key="1">
    <source>
        <dbReference type="EMBL" id="CAJ2512065.1"/>
    </source>
</evidence>